<sequence>MGTLREIAHKATSNKAKLLSGLIDHDSPPVEDRGSCMLLTSNCHHQRPRRHIVGAPLRLPPLPPPSSPELRIHPFTLGTKTAAPNCLAANFHTQISRQFGPLYRAVSP</sequence>
<name>Q6IHB4_DROME</name>
<dbReference type="EMBL" id="BK003502">
    <property type="protein sequence ID" value="DAA03701.1"/>
    <property type="molecule type" value="Genomic_DNA"/>
</dbReference>
<gene>
    <name evidence="1" type="ORF">HDC02826</name>
</gene>
<reference evidence="1" key="1">
    <citation type="journal article" date="2003" name="Genome Biol.">
        <title>An integrated gene annotation and transcriptional profiling approach towards the full gene content of the Drosophila genome.</title>
        <authorList>
            <person name="Hild M."/>
            <person name="Beckmann B."/>
            <person name="Haas S.A."/>
            <person name="Koch B."/>
            <person name="Solovyev V."/>
            <person name="Busold C."/>
            <person name="Fellenberg K."/>
            <person name="Boutros M."/>
            <person name="Vingron M."/>
            <person name="Sauer F."/>
            <person name="Hoheisel J.D."/>
            <person name="Paro R."/>
        </authorList>
    </citation>
    <scope>NUCLEOTIDE SEQUENCE</scope>
</reference>
<dbReference type="AlphaFoldDB" id="Q6IHB4"/>
<accession>Q6IHB4</accession>
<protein>
    <submittedName>
        <fullName evidence="1">HDC02826</fullName>
    </submittedName>
</protein>
<proteinExistence type="predicted"/>
<evidence type="ECO:0000313" key="1">
    <source>
        <dbReference type="EMBL" id="DAA03701.1"/>
    </source>
</evidence>
<organism evidence="1">
    <name type="scientific">Drosophila melanogaster</name>
    <name type="common">Fruit fly</name>
    <dbReference type="NCBI Taxonomy" id="7227"/>
    <lineage>
        <taxon>Eukaryota</taxon>
        <taxon>Metazoa</taxon>
        <taxon>Ecdysozoa</taxon>
        <taxon>Arthropoda</taxon>
        <taxon>Hexapoda</taxon>
        <taxon>Insecta</taxon>
        <taxon>Pterygota</taxon>
        <taxon>Neoptera</taxon>
        <taxon>Endopterygota</taxon>
        <taxon>Diptera</taxon>
        <taxon>Brachycera</taxon>
        <taxon>Muscomorpha</taxon>
        <taxon>Ephydroidea</taxon>
        <taxon>Drosophilidae</taxon>
        <taxon>Drosophila</taxon>
        <taxon>Sophophora</taxon>
    </lineage>
</organism>